<protein>
    <recommendedName>
        <fullName evidence="1">Rad50/SbcC-type AAA domain-containing protein</fullName>
    </recommendedName>
</protein>
<dbReference type="GO" id="GO:0006302">
    <property type="term" value="P:double-strand break repair"/>
    <property type="evidence" value="ECO:0007669"/>
    <property type="project" value="InterPro"/>
</dbReference>
<dbReference type="SUPFAM" id="SSF52540">
    <property type="entry name" value="P-loop containing nucleoside triphosphate hydrolases"/>
    <property type="match status" value="1"/>
</dbReference>
<dbReference type="PANTHER" id="PTHR32114:SF2">
    <property type="entry name" value="ABC TRANSPORTER ABCH.3"/>
    <property type="match status" value="1"/>
</dbReference>
<proteinExistence type="predicted"/>
<organism evidence="2">
    <name type="scientific">marine sediment metagenome</name>
    <dbReference type="NCBI Taxonomy" id="412755"/>
    <lineage>
        <taxon>unclassified sequences</taxon>
        <taxon>metagenomes</taxon>
        <taxon>ecological metagenomes</taxon>
    </lineage>
</organism>
<dbReference type="EMBL" id="BARV01001611">
    <property type="protein sequence ID" value="GAH98237.1"/>
    <property type="molecule type" value="Genomic_DNA"/>
</dbReference>
<gene>
    <name evidence="2" type="ORF">S06H3_04560</name>
</gene>
<comment type="caution">
    <text evidence="2">The sequence shown here is derived from an EMBL/GenBank/DDBJ whole genome shotgun (WGS) entry which is preliminary data.</text>
</comment>
<evidence type="ECO:0000259" key="1">
    <source>
        <dbReference type="Pfam" id="PF13476"/>
    </source>
</evidence>
<name>X1JVV5_9ZZZZ</name>
<dbReference type="InterPro" id="IPR038729">
    <property type="entry name" value="Rad50/SbcC_AAA"/>
</dbReference>
<reference evidence="2" key="1">
    <citation type="journal article" date="2014" name="Front. Microbiol.">
        <title>High frequency of phylogenetically diverse reductive dehalogenase-homologous genes in deep subseafloor sedimentary metagenomes.</title>
        <authorList>
            <person name="Kawai M."/>
            <person name="Futagami T."/>
            <person name="Toyoda A."/>
            <person name="Takaki Y."/>
            <person name="Nishi S."/>
            <person name="Hori S."/>
            <person name="Arai W."/>
            <person name="Tsubouchi T."/>
            <person name="Morono Y."/>
            <person name="Uchiyama I."/>
            <person name="Ito T."/>
            <person name="Fujiyama A."/>
            <person name="Inagaki F."/>
            <person name="Takami H."/>
        </authorList>
    </citation>
    <scope>NUCLEOTIDE SEQUENCE</scope>
    <source>
        <strain evidence="2">Expedition CK06-06</strain>
    </source>
</reference>
<sequence>MNWPGLEGKKQVIKIKEIQISGIRGIKKDLNITLDSSKSILIYGDNGSGKSSITDAIEWFYSDRVEHLSSEEIGRKGINALRSVFLPEDKAAYAELRFSDSRFDSRKKLFYKRSKLTSEYSNSTEEFNNYIDTFLKENLILRYKDLLKFILFTKAEKLEEISQIIGFSEVTKIKTVFKKAVNSLKRELKIRNVDSHINRQQARILEQIGQNINNDSLKYLSGGLAILP</sequence>
<dbReference type="PANTHER" id="PTHR32114">
    <property type="entry name" value="ABC TRANSPORTER ABCH.3"/>
    <property type="match status" value="1"/>
</dbReference>
<accession>X1JVV5</accession>
<dbReference type="Gene3D" id="3.40.50.300">
    <property type="entry name" value="P-loop containing nucleotide triphosphate hydrolases"/>
    <property type="match status" value="1"/>
</dbReference>
<dbReference type="Pfam" id="PF13476">
    <property type="entry name" value="AAA_23"/>
    <property type="match status" value="1"/>
</dbReference>
<dbReference type="GO" id="GO:0016887">
    <property type="term" value="F:ATP hydrolysis activity"/>
    <property type="evidence" value="ECO:0007669"/>
    <property type="project" value="InterPro"/>
</dbReference>
<evidence type="ECO:0000313" key="2">
    <source>
        <dbReference type="EMBL" id="GAH98237.1"/>
    </source>
</evidence>
<dbReference type="AlphaFoldDB" id="X1JVV5"/>
<feature type="domain" description="Rad50/SbcC-type AAA" evidence="1">
    <location>
        <begin position="17"/>
        <end position="208"/>
    </location>
</feature>
<dbReference type="InterPro" id="IPR027417">
    <property type="entry name" value="P-loop_NTPase"/>
</dbReference>